<name>A0A9X1LJQ1_9FLAO</name>
<feature type="domain" description="DUF4440" evidence="1">
    <location>
        <begin position="44"/>
        <end position="145"/>
    </location>
</feature>
<dbReference type="CDD" id="cd00531">
    <property type="entry name" value="NTF2_like"/>
    <property type="match status" value="1"/>
</dbReference>
<dbReference type="InterPro" id="IPR027843">
    <property type="entry name" value="DUF4440"/>
</dbReference>
<accession>A0A9X1LJQ1</accession>
<keyword evidence="3" id="KW-1185">Reference proteome</keyword>
<dbReference type="Pfam" id="PF14534">
    <property type="entry name" value="DUF4440"/>
    <property type="match status" value="1"/>
</dbReference>
<dbReference type="EMBL" id="JAJBZG010000005">
    <property type="protein sequence ID" value="MCB7481646.1"/>
    <property type="molecule type" value="Genomic_DNA"/>
</dbReference>
<dbReference type="InterPro" id="IPR032710">
    <property type="entry name" value="NTF2-like_dom_sf"/>
</dbReference>
<gene>
    <name evidence="2" type="ORF">LGQ90_10280</name>
</gene>
<dbReference type="AlphaFoldDB" id="A0A9X1LJQ1"/>
<evidence type="ECO:0000259" key="1">
    <source>
        <dbReference type="Pfam" id="PF14534"/>
    </source>
</evidence>
<organism evidence="2 3">
    <name type="scientific">Christiangramia sediminis</name>
    <dbReference type="NCBI Taxonomy" id="2881336"/>
    <lineage>
        <taxon>Bacteria</taxon>
        <taxon>Pseudomonadati</taxon>
        <taxon>Bacteroidota</taxon>
        <taxon>Flavobacteriia</taxon>
        <taxon>Flavobacteriales</taxon>
        <taxon>Flavobacteriaceae</taxon>
        <taxon>Christiangramia</taxon>
    </lineage>
</organism>
<reference evidence="2" key="1">
    <citation type="submission" date="2021-10" db="EMBL/GenBank/DDBJ databases">
        <title>Gramella sp. ASW11-100T, isolated from marine sediment.</title>
        <authorList>
            <person name="Xia C."/>
        </authorList>
    </citation>
    <scope>NUCLEOTIDE SEQUENCE</scope>
    <source>
        <strain evidence="2">ASW11-100</strain>
    </source>
</reference>
<proteinExistence type="predicted"/>
<dbReference type="SUPFAM" id="SSF54427">
    <property type="entry name" value="NTF2-like"/>
    <property type="match status" value="1"/>
</dbReference>
<evidence type="ECO:0000313" key="2">
    <source>
        <dbReference type="EMBL" id="MCB7481646.1"/>
    </source>
</evidence>
<sequence>MKVFKLLPIFALLLFSSCDEEKKETDDMDDMAEQADLRDPSEANKQWIAAWNRNNPQELDTLTSKDAVLYMQGQSMSADSIRSWYKNAAPMMKDLKTTPEVEYSGDEVAYEAGTYMHGIKNDSTNASYQGSYTFIWKKMNNDWKLQVMNITDKENDTTATN</sequence>
<dbReference type="RefSeq" id="WP_229340802.1">
    <property type="nucleotide sequence ID" value="NZ_JAJBZG010000005.1"/>
</dbReference>
<dbReference type="PROSITE" id="PS51257">
    <property type="entry name" value="PROKAR_LIPOPROTEIN"/>
    <property type="match status" value="1"/>
</dbReference>
<dbReference type="Proteomes" id="UP001139414">
    <property type="component" value="Unassembled WGS sequence"/>
</dbReference>
<comment type="caution">
    <text evidence="2">The sequence shown here is derived from an EMBL/GenBank/DDBJ whole genome shotgun (WGS) entry which is preliminary data.</text>
</comment>
<evidence type="ECO:0000313" key="3">
    <source>
        <dbReference type="Proteomes" id="UP001139414"/>
    </source>
</evidence>
<dbReference type="Gene3D" id="3.10.450.50">
    <property type="match status" value="1"/>
</dbReference>
<protein>
    <submittedName>
        <fullName evidence="2">Nuclear transport factor 2 family protein</fullName>
    </submittedName>
</protein>